<protein>
    <submittedName>
        <fullName evidence="4">GlcNAc-PI synthesis protein</fullName>
    </submittedName>
</protein>
<organism evidence="4 5">
    <name type="scientific">Giardia muris</name>
    <dbReference type="NCBI Taxonomy" id="5742"/>
    <lineage>
        <taxon>Eukaryota</taxon>
        <taxon>Metamonada</taxon>
        <taxon>Diplomonadida</taxon>
        <taxon>Hexamitidae</taxon>
        <taxon>Giardiinae</taxon>
        <taxon>Giardia</taxon>
    </lineage>
</organism>
<dbReference type="Pfam" id="PF00534">
    <property type="entry name" value="Glycos_transf_1"/>
    <property type="match status" value="1"/>
</dbReference>
<evidence type="ECO:0000256" key="1">
    <source>
        <dbReference type="ARBA" id="ARBA00022676"/>
    </source>
</evidence>
<dbReference type="PANTHER" id="PTHR45871">
    <property type="entry name" value="N-ACETYLGLUCOSAMINYL-PHOSPHATIDYLINOSITOL BIOSYNTHETIC PROTEIN"/>
    <property type="match status" value="1"/>
</dbReference>
<dbReference type="PANTHER" id="PTHR45871:SF1">
    <property type="entry name" value="PHOSPHATIDYLINOSITOL N-ACETYLGLUCOSAMINYLTRANSFERASE SUBUNIT A"/>
    <property type="match status" value="1"/>
</dbReference>
<evidence type="ECO:0000313" key="5">
    <source>
        <dbReference type="Proteomes" id="UP000315496"/>
    </source>
</evidence>
<dbReference type="InterPro" id="IPR001296">
    <property type="entry name" value="Glyco_trans_1"/>
</dbReference>
<keyword evidence="5" id="KW-1185">Reference proteome</keyword>
<dbReference type="Proteomes" id="UP000315496">
    <property type="component" value="Chromosome 3"/>
</dbReference>
<feature type="domain" description="Glycosyltransferase subfamily 4-like N-terminal" evidence="3">
    <location>
        <begin position="16"/>
        <end position="179"/>
    </location>
</feature>
<name>A0A4Z1T504_GIAMU</name>
<keyword evidence="1" id="KW-0328">Glycosyltransferase</keyword>
<proteinExistence type="predicted"/>
<dbReference type="AlphaFoldDB" id="A0A4Z1T504"/>
<sequence>MYRILLCSDFALPKLGGVERHIHVLGRALAMRGHTVHVLTARRGLGMREAVRDGLHYHYVRLCTVRGGASIPSFLVEFLCLWRLQREYAFDVIHCHQSYSMLSLLSAAFGTIRGIPVVYTDHSLSMGTAWYERLLTPIRKAFLLPVQASIYVSEACRENALVERGIPRSKIVRVIGNPVVAIFPTLSGHSSPTQILFVQRMTERKGADLIPAIIRHLAMQKQEYVIHLVGSPIPAGLNELSDEKEGRVHVLTHGERPHAFVKTLLKACSVAVIPSRMEAFSIFLVEALQAGCVTVCTRVGGAAAVYESISPILATRFLCEPQAELIADKVVEACVFDDRKLRLCAALKARSLYAPDTIAAEVESVYREVLDQDHQLSLLQALKLILQRPIDIFIVRLWVILQVSVWWLILQVLDLISE</sequence>
<dbReference type="Pfam" id="PF13439">
    <property type="entry name" value="Glyco_transf_4"/>
    <property type="match status" value="1"/>
</dbReference>
<dbReference type="GO" id="GO:0000506">
    <property type="term" value="C:glycosylphosphatidylinositol-N-acetylglucosaminyltransferase (GPI-GnT) complex"/>
    <property type="evidence" value="ECO:0007669"/>
    <property type="project" value="TreeGrafter"/>
</dbReference>
<dbReference type="CDD" id="cd03801">
    <property type="entry name" value="GT4_PimA-like"/>
    <property type="match status" value="1"/>
</dbReference>
<dbReference type="SUPFAM" id="SSF53756">
    <property type="entry name" value="UDP-Glycosyltransferase/glycogen phosphorylase"/>
    <property type="match status" value="1"/>
</dbReference>
<dbReference type="OrthoDB" id="734129at2759"/>
<evidence type="ECO:0000313" key="4">
    <source>
        <dbReference type="EMBL" id="TNJ27531.1"/>
    </source>
</evidence>
<gene>
    <name evidence="4" type="ORF">GMRT_10834</name>
</gene>
<dbReference type="Gene3D" id="3.40.50.2000">
    <property type="entry name" value="Glycogen Phosphorylase B"/>
    <property type="match status" value="2"/>
</dbReference>
<dbReference type="VEuPathDB" id="GiardiaDB:GMRT_10834"/>
<dbReference type="InterPro" id="IPR028098">
    <property type="entry name" value="Glyco_trans_4-like_N"/>
</dbReference>
<dbReference type="GO" id="GO:0006506">
    <property type="term" value="P:GPI anchor biosynthetic process"/>
    <property type="evidence" value="ECO:0007669"/>
    <property type="project" value="TreeGrafter"/>
</dbReference>
<keyword evidence="1" id="KW-0808">Transferase</keyword>
<reference evidence="4 5" key="1">
    <citation type="submission" date="2019-05" db="EMBL/GenBank/DDBJ databases">
        <title>The compact genome of Giardia muris reveals important steps in the evolution of intestinal protozoan parasites.</title>
        <authorList>
            <person name="Xu F."/>
            <person name="Jimenez-Gonzalez A."/>
            <person name="Einarsson E."/>
            <person name="Astvaldsson A."/>
            <person name="Peirasmaki D."/>
            <person name="Eckmann L."/>
            <person name="Andersson J.O."/>
            <person name="Svard S.G."/>
            <person name="Jerlstrom-Hultqvist J."/>
        </authorList>
    </citation>
    <scope>NUCLEOTIDE SEQUENCE [LARGE SCALE GENOMIC DNA]</scope>
    <source>
        <strain evidence="4 5">Roberts-Thomson</strain>
    </source>
</reference>
<comment type="caution">
    <text evidence="4">The sequence shown here is derived from an EMBL/GenBank/DDBJ whole genome shotgun (WGS) entry which is preliminary data.</text>
</comment>
<dbReference type="GO" id="GO:0017176">
    <property type="term" value="F:phosphatidylinositol N-acetylglucosaminyltransferase activity"/>
    <property type="evidence" value="ECO:0007669"/>
    <property type="project" value="TreeGrafter"/>
</dbReference>
<evidence type="ECO:0000259" key="2">
    <source>
        <dbReference type="Pfam" id="PF00534"/>
    </source>
</evidence>
<feature type="domain" description="Glycosyl transferase family 1" evidence="2">
    <location>
        <begin position="192"/>
        <end position="331"/>
    </location>
</feature>
<accession>A0A4Z1T504</accession>
<evidence type="ECO:0000259" key="3">
    <source>
        <dbReference type="Pfam" id="PF13439"/>
    </source>
</evidence>
<dbReference type="EMBL" id="VDLU01000003">
    <property type="protein sequence ID" value="TNJ27531.1"/>
    <property type="molecule type" value="Genomic_DNA"/>
</dbReference>